<dbReference type="KEGG" id="azm:DM194_13935"/>
<feature type="DNA-binding region" description="H-T-H motif" evidence="5">
    <location>
        <begin position="45"/>
        <end position="64"/>
    </location>
</feature>
<dbReference type="InterPro" id="IPR009057">
    <property type="entry name" value="Homeodomain-like_sf"/>
</dbReference>
<dbReference type="OrthoDB" id="9779746at2"/>
<feature type="domain" description="HTH tetR-type" evidence="6">
    <location>
        <begin position="22"/>
        <end position="82"/>
    </location>
</feature>
<dbReference type="GO" id="GO:0000976">
    <property type="term" value="F:transcription cis-regulatory region binding"/>
    <property type="evidence" value="ECO:0007669"/>
    <property type="project" value="TreeGrafter"/>
</dbReference>
<evidence type="ECO:0000256" key="2">
    <source>
        <dbReference type="ARBA" id="ARBA00023015"/>
    </source>
</evidence>
<evidence type="ECO:0000256" key="5">
    <source>
        <dbReference type="PROSITE-ProRule" id="PRU00335"/>
    </source>
</evidence>
<keyword evidence="3 5" id="KW-0238">DNA-binding</keyword>
<dbReference type="InterPro" id="IPR050109">
    <property type="entry name" value="HTH-type_TetR-like_transc_reg"/>
</dbReference>
<dbReference type="PANTHER" id="PTHR30055">
    <property type="entry name" value="HTH-TYPE TRANSCRIPTIONAL REGULATOR RUTR"/>
    <property type="match status" value="1"/>
</dbReference>
<name>A0A2U9SAB0_9PROT</name>
<dbReference type="PRINTS" id="PR00455">
    <property type="entry name" value="HTHTETR"/>
</dbReference>
<keyword evidence="4" id="KW-0804">Transcription</keyword>
<dbReference type="Proteomes" id="UP000249605">
    <property type="component" value="Plasmid unnamed1"/>
</dbReference>
<dbReference type="InterPro" id="IPR036271">
    <property type="entry name" value="Tet_transcr_reg_TetR-rel_C_sf"/>
</dbReference>
<sequence>MQDSGDSGSPWKAAADRQTEREAKRIAVLRTAARAFNEMGYHNTSLDDIARRLNVTKPTIYYYVRNKEEILFECVRIGLEMLDEASNDVAGHDGSAYGELIAVMRKYAEIVTMDFGMCVIRVGEEPLTEESRRTLRSLKRSIDRKFRRLIERGIAEGCIAPCDPKIAAFTVAGALSWIARWYRPNGGLSPHDIAAQSIDLLMNGLGKTPGQNQNIRGGP</sequence>
<proteinExistence type="predicted"/>
<dbReference type="GO" id="GO:0003700">
    <property type="term" value="F:DNA-binding transcription factor activity"/>
    <property type="evidence" value="ECO:0007669"/>
    <property type="project" value="TreeGrafter"/>
</dbReference>
<evidence type="ECO:0000313" key="7">
    <source>
        <dbReference type="EMBL" id="AWU95921.1"/>
    </source>
</evidence>
<dbReference type="Gene3D" id="1.10.357.10">
    <property type="entry name" value="Tetracycline Repressor, domain 2"/>
    <property type="match status" value="1"/>
</dbReference>
<accession>A0A2U9SAB0</accession>
<dbReference type="SUPFAM" id="SSF48498">
    <property type="entry name" value="Tetracyclin repressor-like, C-terminal domain"/>
    <property type="match status" value="1"/>
</dbReference>
<evidence type="ECO:0000259" key="6">
    <source>
        <dbReference type="PROSITE" id="PS50977"/>
    </source>
</evidence>
<evidence type="ECO:0000313" key="8">
    <source>
        <dbReference type="Proteomes" id="UP000249605"/>
    </source>
</evidence>
<dbReference type="PROSITE" id="PS50977">
    <property type="entry name" value="HTH_TETR_2"/>
    <property type="match status" value="1"/>
</dbReference>
<organism evidence="7 8">
    <name type="scientific">Azospirillum ramasamyi</name>
    <dbReference type="NCBI Taxonomy" id="682998"/>
    <lineage>
        <taxon>Bacteria</taxon>
        <taxon>Pseudomonadati</taxon>
        <taxon>Pseudomonadota</taxon>
        <taxon>Alphaproteobacteria</taxon>
        <taxon>Rhodospirillales</taxon>
        <taxon>Azospirillaceae</taxon>
        <taxon>Azospirillum</taxon>
    </lineage>
</organism>
<keyword evidence="7" id="KW-0614">Plasmid</keyword>
<evidence type="ECO:0000256" key="3">
    <source>
        <dbReference type="ARBA" id="ARBA00023125"/>
    </source>
</evidence>
<dbReference type="PROSITE" id="PS01081">
    <property type="entry name" value="HTH_TETR_1"/>
    <property type="match status" value="1"/>
</dbReference>
<dbReference type="PANTHER" id="PTHR30055:SF175">
    <property type="entry name" value="HTH-TYPE TRANSCRIPTIONAL REPRESSOR KSTR2"/>
    <property type="match status" value="1"/>
</dbReference>
<dbReference type="Pfam" id="PF17932">
    <property type="entry name" value="TetR_C_24"/>
    <property type="match status" value="1"/>
</dbReference>
<dbReference type="EMBL" id="CP029830">
    <property type="protein sequence ID" value="AWU95921.1"/>
    <property type="molecule type" value="Genomic_DNA"/>
</dbReference>
<evidence type="ECO:0000256" key="4">
    <source>
        <dbReference type="ARBA" id="ARBA00023163"/>
    </source>
</evidence>
<keyword evidence="1" id="KW-0678">Repressor</keyword>
<dbReference type="AlphaFoldDB" id="A0A2U9SAB0"/>
<dbReference type="Pfam" id="PF00440">
    <property type="entry name" value="TetR_N"/>
    <property type="match status" value="1"/>
</dbReference>
<dbReference type="InterPro" id="IPR001647">
    <property type="entry name" value="HTH_TetR"/>
</dbReference>
<keyword evidence="8" id="KW-1185">Reference proteome</keyword>
<reference evidence="7 8" key="1">
    <citation type="submission" date="2018-06" db="EMBL/GenBank/DDBJ databases">
        <title>Complete genome sequencing of Azospirillum sp. M2T2B2.</title>
        <authorList>
            <person name="Heo J."/>
            <person name="Kim S.-J."/>
            <person name="Kwon S.-W."/>
            <person name="Anandham R."/>
        </authorList>
    </citation>
    <scope>NUCLEOTIDE SEQUENCE [LARGE SCALE GENOMIC DNA]</scope>
    <source>
        <strain evidence="7 8">M2T2B2</strain>
        <plasmid evidence="7 8">unnamed1</plasmid>
    </source>
</reference>
<geneLocation type="plasmid" evidence="7 8">
    <name>unnamed1</name>
</geneLocation>
<dbReference type="InterPro" id="IPR023772">
    <property type="entry name" value="DNA-bd_HTH_TetR-type_CS"/>
</dbReference>
<gene>
    <name evidence="7" type="ORF">DM194_13935</name>
</gene>
<keyword evidence="2" id="KW-0805">Transcription regulation</keyword>
<dbReference type="Gene3D" id="1.10.10.60">
    <property type="entry name" value="Homeodomain-like"/>
    <property type="match status" value="1"/>
</dbReference>
<dbReference type="SUPFAM" id="SSF46689">
    <property type="entry name" value="Homeodomain-like"/>
    <property type="match status" value="1"/>
</dbReference>
<evidence type="ECO:0000256" key="1">
    <source>
        <dbReference type="ARBA" id="ARBA00022491"/>
    </source>
</evidence>
<dbReference type="InterPro" id="IPR041490">
    <property type="entry name" value="KstR2_TetR_C"/>
</dbReference>
<protein>
    <submittedName>
        <fullName evidence="7">TetR/AcrR family transcriptional regulator</fullName>
    </submittedName>
</protein>